<evidence type="ECO:0008006" key="4">
    <source>
        <dbReference type="Google" id="ProtNLM"/>
    </source>
</evidence>
<accession>A0ABR9K236</accession>
<keyword evidence="3" id="KW-1185">Reference proteome</keyword>
<name>A0ABR9K236_9ACTN</name>
<comment type="caution">
    <text evidence="2">The sequence shown here is derived from an EMBL/GenBank/DDBJ whole genome shotgun (WGS) entry which is preliminary data.</text>
</comment>
<reference evidence="2 3" key="1">
    <citation type="submission" date="2020-10" db="EMBL/GenBank/DDBJ databases">
        <title>Sequencing the genomes of 1000 actinobacteria strains.</title>
        <authorList>
            <person name="Klenk H.-P."/>
        </authorList>
    </citation>
    <scope>NUCLEOTIDE SEQUENCE [LARGE SCALE GENOMIC DNA]</scope>
    <source>
        <strain evidence="2 3">DSM 46744</strain>
    </source>
</reference>
<dbReference type="EMBL" id="JADBDZ010000001">
    <property type="protein sequence ID" value="MBE1536882.1"/>
    <property type="molecule type" value="Genomic_DNA"/>
</dbReference>
<dbReference type="Proteomes" id="UP000627838">
    <property type="component" value="Unassembled WGS sequence"/>
</dbReference>
<evidence type="ECO:0000313" key="3">
    <source>
        <dbReference type="Proteomes" id="UP000627838"/>
    </source>
</evidence>
<protein>
    <recommendedName>
        <fullName evidence="4">DinB family protein</fullName>
    </recommendedName>
</protein>
<gene>
    <name evidence="2" type="ORF">H4W34_006715</name>
</gene>
<evidence type="ECO:0000313" key="2">
    <source>
        <dbReference type="EMBL" id="MBE1536882.1"/>
    </source>
</evidence>
<organism evidence="2 3">
    <name type="scientific">Actinomadura algeriensis</name>
    <dbReference type="NCBI Taxonomy" id="1679523"/>
    <lineage>
        <taxon>Bacteria</taxon>
        <taxon>Bacillati</taxon>
        <taxon>Actinomycetota</taxon>
        <taxon>Actinomycetes</taxon>
        <taxon>Streptosporangiales</taxon>
        <taxon>Thermomonosporaceae</taxon>
        <taxon>Actinomadura</taxon>
    </lineage>
</organism>
<feature type="region of interest" description="Disordered" evidence="1">
    <location>
        <begin position="1"/>
        <end position="29"/>
    </location>
</feature>
<sequence>MIRNLTAAEPGPDPEPDSLMDSAQPEPFRGALPTIERLTAFRDTVAERVHARMGDIAGGRVAAPAQPTVVATHLLMALTNHEHQHDQWIGEVRAHDLGRPLPPTPAPTRSPVWTDTWCSTPSPERPSQVARPGDAGLRADRLVSACPRTRRRRPAEPHHRARALSIVVWPTTIGSVIGPDRSTCPLASPPLRDGIVPATPIPMSGNDNRCRYR</sequence>
<proteinExistence type="predicted"/>
<evidence type="ECO:0000256" key="1">
    <source>
        <dbReference type="SAM" id="MobiDB-lite"/>
    </source>
</evidence>